<evidence type="ECO:0000313" key="1">
    <source>
        <dbReference type="EMBL" id="KAA6367176.1"/>
    </source>
</evidence>
<dbReference type="AlphaFoldDB" id="A0A5J4U8H1"/>
<sequence>MIDRNVLVEELIGEQPAKDDKIEIKADSKVYKCINIRMRCKRVKSLGINIKTLNQEIGQRSKRVIKVVDGRGLFNQNGGKDKTKIEIDRWSRHSESADTVRENYDVNNNDSIRKALSECVS</sequence>
<dbReference type="Proteomes" id="UP000324800">
    <property type="component" value="Unassembled WGS sequence"/>
</dbReference>
<protein>
    <submittedName>
        <fullName evidence="1">Uncharacterized protein</fullName>
    </submittedName>
</protein>
<name>A0A5J4U8H1_9EUKA</name>
<dbReference type="EMBL" id="SNRW01018602">
    <property type="protein sequence ID" value="KAA6367176.1"/>
    <property type="molecule type" value="Genomic_DNA"/>
</dbReference>
<accession>A0A5J4U8H1</accession>
<evidence type="ECO:0000313" key="2">
    <source>
        <dbReference type="Proteomes" id="UP000324800"/>
    </source>
</evidence>
<reference evidence="1 2" key="1">
    <citation type="submission" date="2019-03" db="EMBL/GenBank/DDBJ databases">
        <title>Single cell metagenomics reveals metabolic interactions within the superorganism composed of flagellate Streblomastix strix and complex community of Bacteroidetes bacteria on its surface.</title>
        <authorList>
            <person name="Treitli S.C."/>
            <person name="Kolisko M."/>
            <person name="Husnik F."/>
            <person name="Keeling P."/>
            <person name="Hampl V."/>
        </authorList>
    </citation>
    <scope>NUCLEOTIDE SEQUENCE [LARGE SCALE GENOMIC DNA]</scope>
    <source>
        <strain evidence="1">ST1C</strain>
    </source>
</reference>
<comment type="caution">
    <text evidence="1">The sequence shown here is derived from an EMBL/GenBank/DDBJ whole genome shotgun (WGS) entry which is preliminary data.</text>
</comment>
<organism evidence="1 2">
    <name type="scientific">Streblomastix strix</name>
    <dbReference type="NCBI Taxonomy" id="222440"/>
    <lineage>
        <taxon>Eukaryota</taxon>
        <taxon>Metamonada</taxon>
        <taxon>Preaxostyla</taxon>
        <taxon>Oxymonadida</taxon>
        <taxon>Streblomastigidae</taxon>
        <taxon>Streblomastix</taxon>
    </lineage>
</organism>
<feature type="non-terminal residue" evidence="1">
    <location>
        <position position="121"/>
    </location>
</feature>
<gene>
    <name evidence="1" type="ORF">EZS28_037295</name>
</gene>
<proteinExistence type="predicted"/>